<proteinExistence type="predicted"/>
<feature type="compositionally biased region" description="Low complexity" evidence="1">
    <location>
        <begin position="343"/>
        <end position="358"/>
    </location>
</feature>
<organism evidence="2 3">
    <name type="scientific">Lichenifustis flavocetrariae</name>
    <dbReference type="NCBI Taxonomy" id="2949735"/>
    <lineage>
        <taxon>Bacteria</taxon>
        <taxon>Pseudomonadati</taxon>
        <taxon>Pseudomonadota</taxon>
        <taxon>Alphaproteobacteria</taxon>
        <taxon>Hyphomicrobiales</taxon>
        <taxon>Lichenihabitantaceae</taxon>
        <taxon>Lichenifustis</taxon>
    </lineage>
</organism>
<keyword evidence="3" id="KW-1185">Reference proteome</keyword>
<evidence type="ECO:0000256" key="1">
    <source>
        <dbReference type="SAM" id="MobiDB-lite"/>
    </source>
</evidence>
<sequence length="365" mass="41344">MAARQDSKSAKLIQTLVFHDEPQLALFETDQGRKMLAVAIDDAMSESKFFCSEVLDKAFRAYKNGRVDLNFIFRFSTGRRNYTFDWSDISDNLEVNLNRASQAEINNKELYPDRGFFEEDHTEEWISGKILSSKERYVIDGRWEASDFSRFYTKIGDVYSFLAIVEDLENDNIGPDEKKKIIGAVNDPSWRGGGSYVGFYNDLASHSQDVRPLRVSAIQYASLGHIEVEGRASVFREIENGIDAFKNSDGKLRKLYSALNRTLEREGLKTASKDADFSDSELKKWVSKNSMEFACEMKISDAGRVLDACQSNVLIFTKIIMSYYRRLRDLNDFQREGRLSVNSPLAASTPSTSATPDAARPPPSP</sequence>
<evidence type="ECO:0000313" key="2">
    <source>
        <dbReference type="EMBL" id="MCW6511526.1"/>
    </source>
</evidence>
<feature type="region of interest" description="Disordered" evidence="1">
    <location>
        <begin position="341"/>
        <end position="365"/>
    </location>
</feature>
<evidence type="ECO:0000313" key="3">
    <source>
        <dbReference type="Proteomes" id="UP001165667"/>
    </source>
</evidence>
<dbReference type="Proteomes" id="UP001165667">
    <property type="component" value="Unassembled WGS sequence"/>
</dbReference>
<name>A0AA41YZN9_9HYPH</name>
<accession>A0AA41YZN9</accession>
<comment type="caution">
    <text evidence="2">The sequence shown here is derived from an EMBL/GenBank/DDBJ whole genome shotgun (WGS) entry which is preliminary data.</text>
</comment>
<dbReference type="EMBL" id="JAMOIM010000028">
    <property type="protein sequence ID" value="MCW6511526.1"/>
    <property type="molecule type" value="Genomic_DNA"/>
</dbReference>
<protein>
    <submittedName>
        <fullName evidence="2">Uncharacterized protein</fullName>
    </submittedName>
</protein>
<reference evidence="2" key="1">
    <citation type="submission" date="2022-05" db="EMBL/GenBank/DDBJ databases">
        <authorList>
            <person name="Pankratov T."/>
        </authorList>
    </citation>
    <scope>NUCLEOTIDE SEQUENCE</scope>
    <source>
        <strain evidence="2">BP6-180914</strain>
    </source>
</reference>
<dbReference type="AlphaFoldDB" id="A0AA41YZN9"/>
<gene>
    <name evidence="2" type="ORF">M8523_26475</name>
</gene>
<dbReference type="RefSeq" id="WP_282587905.1">
    <property type="nucleotide sequence ID" value="NZ_JAMOIM010000028.1"/>
</dbReference>